<gene>
    <name evidence="1" type="ORF">DIURU_003617</name>
</gene>
<evidence type="ECO:0000313" key="1">
    <source>
        <dbReference type="EMBL" id="KAA8901247.1"/>
    </source>
</evidence>
<dbReference type="Gene3D" id="3.80.10.10">
    <property type="entry name" value="Ribonuclease Inhibitor"/>
    <property type="match status" value="1"/>
</dbReference>
<organism evidence="1 2">
    <name type="scientific">Diutina rugosa</name>
    <name type="common">Yeast</name>
    <name type="synonym">Candida rugosa</name>
    <dbReference type="NCBI Taxonomy" id="5481"/>
    <lineage>
        <taxon>Eukaryota</taxon>
        <taxon>Fungi</taxon>
        <taxon>Dikarya</taxon>
        <taxon>Ascomycota</taxon>
        <taxon>Saccharomycotina</taxon>
        <taxon>Pichiomycetes</taxon>
        <taxon>Debaryomycetaceae</taxon>
        <taxon>Diutina</taxon>
    </lineage>
</organism>
<reference evidence="1 2" key="1">
    <citation type="submission" date="2019-07" db="EMBL/GenBank/DDBJ databases">
        <title>Genome assembly of two rare yeast pathogens: Diutina rugosa and Trichomonascus ciferrii.</title>
        <authorList>
            <person name="Mixao V."/>
            <person name="Saus E."/>
            <person name="Hansen A."/>
            <person name="Lass-Flor C."/>
            <person name="Gabaldon T."/>
        </authorList>
    </citation>
    <scope>NUCLEOTIDE SEQUENCE [LARGE SCALE GENOMIC DNA]</scope>
    <source>
        <strain evidence="1 2">CBS 613</strain>
    </source>
</reference>
<comment type="caution">
    <text evidence="1">The sequence shown here is derived from an EMBL/GenBank/DDBJ whole genome shotgun (WGS) entry which is preliminary data.</text>
</comment>
<evidence type="ECO:0008006" key="3">
    <source>
        <dbReference type="Google" id="ProtNLM"/>
    </source>
</evidence>
<dbReference type="SUPFAM" id="SSF52058">
    <property type="entry name" value="L domain-like"/>
    <property type="match status" value="1"/>
</dbReference>
<dbReference type="VEuPathDB" id="FungiDB:DIURU_003617"/>
<dbReference type="GeneID" id="54782268"/>
<proteinExistence type="predicted"/>
<dbReference type="AlphaFoldDB" id="A0A642ULL3"/>
<name>A0A642ULL3_DIURU</name>
<accession>A0A642ULL3</accession>
<dbReference type="InterPro" id="IPR032675">
    <property type="entry name" value="LRR_dom_sf"/>
</dbReference>
<keyword evidence="2" id="KW-1185">Reference proteome</keyword>
<dbReference type="EMBL" id="SWFT01000105">
    <property type="protein sequence ID" value="KAA8901247.1"/>
    <property type="molecule type" value="Genomic_DNA"/>
</dbReference>
<dbReference type="RefSeq" id="XP_034011870.1">
    <property type="nucleotide sequence ID" value="XM_034156399.1"/>
</dbReference>
<evidence type="ECO:0000313" key="2">
    <source>
        <dbReference type="Proteomes" id="UP000449547"/>
    </source>
</evidence>
<dbReference type="Proteomes" id="UP000449547">
    <property type="component" value="Unassembled WGS sequence"/>
</dbReference>
<sequence>MCVFPPEIVDLIIDFCDPPTQSSAAKVFPYKFKRPIQVTPDVIDQRLDGLLMPADVISIDCSETQLSRHRQRVAQLELYCTDIKDFVSFYDRIHSLHVFDGRVTQAQLQKMNLKSLFIKSSMCDNYDFSALKGLQSLSICNYGLAGAMSLVLPEGLRTLKLTSCEVESVTSPSSLHRVVFDDVDGGNELISGALSQVHSLQWTKYRPASTPEKVRKPWGVAHPRPWSSHDFPIDVILSRSSLSQTTEELTFCGLRYFDTWAKFPALKKLELLFPTLHPIPVLPKTIEALQITKARIPGSLSFVPDRVNHLVLLNCRMSGPLEVHHPQLTKLVINGCNVTTAVTLGPLLEQADLSFNNINEVHSMKQWHRLRKLKLNYNELARLVVDAPALESVDVSDNHMESVEFGDGVANLAVEVINRPYFRTA</sequence>
<protein>
    <recommendedName>
        <fullName evidence="3">F-box domain-containing protein</fullName>
    </recommendedName>
</protein>